<proteinExistence type="predicted"/>
<feature type="region of interest" description="Disordered" evidence="1">
    <location>
        <begin position="644"/>
        <end position="664"/>
    </location>
</feature>
<dbReference type="KEGG" id="mend:L6E24_00495"/>
<organism evidence="2 3">
    <name type="scientific">Methanoplanus endosymbiosus</name>
    <dbReference type="NCBI Taxonomy" id="33865"/>
    <lineage>
        <taxon>Archaea</taxon>
        <taxon>Methanobacteriati</taxon>
        <taxon>Methanobacteriota</taxon>
        <taxon>Stenosarchaea group</taxon>
        <taxon>Methanomicrobia</taxon>
        <taxon>Methanomicrobiales</taxon>
        <taxon>Methanomicrobiaceae</taxon>
        <taxon>Methanoplanus</taxon>
    </lineage>
</organism>
<feature type="region of interest" description="Disordered" evidence="1">
    <location>
        <begin position="293"/>
        <end position="320"/>
    </location>
</feature>
<accession>A0A9E7TKH7</accession>
<feature type="compositionally biased region" description="Basic and acidic residues" evidence="1">
    <location>
        <begin position="145"/>
        <end position="160"/>
    </location>
</feature>
<keyword evidence="3" id="KW-1185">Reference proteome</keyword>
<dbReference type="GeneID" id="74306127"/>
<sequence length="804" mass="91583">MYEIINYSKKGIVHNYKGLNIHIKNVFRERPENLELISEKILESGVRELISNGILYKVKKESFCITQKGNDYTKNNTKSEIIEKYSNILLTGVEKSEDSLFSEAFSDETEDTRNIPDNNIETEDVPEDNYIESKSNIENLFEERAGSERKEIRNSVKENSDDNITETDEETDGTDIDLLKTDKKITETDEETDGTDIDLLKTDKKITETDEETDGTDIDLLKTDKKITETDEETDGTDIDLLKTDKKITETDEETDGTDIDLLKTDKKITETDEETDGTDIDLLKTDKKITETDENNHTISRPEAVPAEGKKVKTPKKGHFSRSKAYNNIIKIFRPFKGSKPVSEPEMPVCENQNTDSEIIDRFNPENNNKTVVPEENTAIEASVRDNTEDIQKIPDNNYETEDVPKDDHIREKTDIERYFEERAKYRKEEISISVKENSDDNIAGTYEENTETDEEITETDEEILKIVIHEPVGSQIVDEKSKFFIGDKDNYPISRPEAVPAEEKTVKIPDKSHFSRSETYQDIINKFSPVKEAEPVSKSVSEQEKFLYGKFKGNSDIINRYNQINNVKDAVNATECAGGVFIRSNTEETRYITDKDDKPVSEISEMSISVKENSDNNITGTDEEILKTDNNNYAISRPEAVPAEKEEVKIPEKSHLSGSESYSGIMSRFSPVKEPEILSEPEISGYENQNTYSDIVNRYNPHNNDKTVVPEENITVEDFASDNQEAEDLQITLSGGSPETEELLLKLSSEDREILKKSLIMLGEKGDASVEPDIEKFLNDKSYEIFEAAFEALTKIRKESRK</sequence>
<reference evidence="2" key="1">
    <citation type="submission" date="2022-04" db="EMBL/GenBank/DDBJ databases">
        <title>Complete genome of Methanoplanus endosymbiosus DSM 3599.</title>
        <authorList>
            <person name="Chen S.-C."/>
            <person name="You Y.-T."/>
            <person name="Zhou Y.-Z."/>
            <person name="Lai M.-C."/>
        </authorList>
    </citation>
    <scope>NUCLEOTIDE SEQUENCE</scope>
    <source>
        <strain evidence="2">DSM 3599</strain>
    </source>
</reference>
<gene>
    <name evidence="2" type="ORF">L6E24_00495</name>
</gene>
<evidence type="ECO:0000256" key="1">
    <source>
        <dbReference type="SAM" id="MobiDB-lite"/>
    </source>
</evidence>
<protein>
    <submittedName>
        <fullName evidence="2">Uncharacterized protein</fullName>
    </submittedName>
</protein>
<name>A0A9E7TKH7_9EURY</name>
<dbReference type="Proteomes" id="UP001060368">
    <property type="component" value="Chromosome"/>
</dbReference>
<dbReference type="AlphaFoldDB" id="A0A9E7TKH7"/>
<evidence type="ECO:0000313" key="3">
    <source>
        <dbReference type="Proteomes" id="UP001060368"/>
    </source>
</evidence>
<dbReference type="RefSeq" id="WP_257742784.1">
    <property type="nucleotide sequence ID" value="NZ_CP096115.1"/>
</dbReference>
<feature type="compositionally biased region" description="Basic and acidic residues" evidence="1">
    <location>
        <begin position="644"/>
        <end position="657"/>
    </location>
</feature>
<feature type="region of interest" description="Disordered" evidence="1">
    <location>
        <begin position="145"/>
        <end position="173"/>
    </location>
</feature>
<feature type="compositionally biased region" description="Acidic residues" evidence="1">
    <location>
        <begin position="161"/>
        <end position="173"/>
    </location>
</feature>
<dbReference type="EMBL" id="CP096115">
    <property type="protein sequence ID" value="UUX92640.1"/>
    <property type="molecule type" value="Genomic_DNA"/>
</dbReference>
<evidence type="ECO:0000313" key="2">
    <source>
        <dbReference type="EMBL" id="UUX92640.1"/>
    </source>
</evidence>